<dbReference type="PANTHER" id="PTHR43333">
    <property type="entry name" value="2-HACID_DH_C DOMAIN-CONTAINING PROTEIN"/>
    <property type="match status" value="1"/>
</dbReference>
<dbReference type="AlphaFoldDB" id="A0A1H9SNS1"/>
<evidence type="ECO:0000259" key="6">
    <source>
        <dbReference type="Pfam" id="PF02826"/>
    </source>
</evidence>
<reference evidence="8" key="1">
    <citation type="submission" date="2016-10" db="EMBL/GenBank/DDBJ databases">
        <authorList>
            <person name="Varghese N."/>
            <person name="Submissions S."/>
        </authorList>
    </citation>
    <scope>NUCLEOTIDE SEQUENCE [LARGE SCALE GENOMIC DNA]</scope>
    <source>
        <strain evidence="8">S9</strain>
    </source>
</reference>
<dbReference type="OrthoDB" id="9805416at2"/>
<feature type="domain" description="D-isomer specific 2-hydroxyacid dehydrogenase catalytic" evidence="5">
    <location>
        <begin position="8"/>
        <end position="291"/>
    </location>
</feature>
<dbReference type="Pfam" id="PF02826">
    <property type="entry name" value="2-Hacid_dh_C"/>
    <property type="match status" value="1"/>
</dbReference>
<name>A0A1H9SNS1_9BACI</name>
<dbReference type="CDD" id="cd05300">
    <property type="entry name" value="2-Hacid_dh_1"/>
    <property type="match status" value="1"/>
</dbReference>
<evidence type="ECO:0000256" key="1">
    <source>
        <dbReference type="ARBA" id="ARBA00005854"/>
    </source>
</evidence>
<evidence type="ECO:0000259" key="5">
    <source>
        <dbReference type="Pfam" id="PF00389"/>
    </source>
</evidence>
<organism evidence="7 8">
    <name type="scientific">Salipaludibacillus aurantiacus</name>
    <dbReference type="NCBI Taxonomy" id="1601833"/>
    <lineage>
        <taxon>Bacteria</taxon>
        <taxon>Bacillati</taxon>
        <taxon>Bacillota</taxon>
        <taxon>Bacilli</taxon>
        <taxon>Bacillales</taxon>
        <taxon>Bacillaceae</taxon>
    </lineage>
</organism>
<dbReference type="InterPro" id="IPR036291">
    <property type="entry name" value="NAD(P)-bd_dom_sf"/>
</dbReference>
<dbReference type="PROSITE" id="PS00671">
    <property type="entry name" value="D_2_HYDROXYACID_DH_3"/>
    <property type="match status" value="1"/>
</dbReference>
<gene>
    <name evidence="7" type="ORF">SAMN05518684_104325</name>
</gene>
<dbReference type="EMBL" id="FOGT01000004">
    <property type="protein sequence ID" value="SER86544.1"/>
    <property type="molecule type" value="Genomic_DNA"/>
</dbReference>
<evidence type="ECO:0000256" key="4">
    <source>
        <dbReference type="RuleBase" id="RU003719"/>
    </source>
</evidence>
<dbReference type="SUPFAM" id="SSF52283">
    <property type="entry name" value="Formate/glycerate dehydrogenase catalytic domain-like"/>
    <property type="match status" value="1"/>
</dbReference>
<evidence type="ECO:0000256" key="2">
    <source>
        <dbReference type="ARBA" id="ARBA00023002"/>
    </source>
</evidence>
<dbReference type="SUPFAM" id="SSF51735">
    <property type="entry name" value="NAD(P)-binding Rossmann-fold domains"/>
    <property type="match status" value="1"/>
</dbReference>
<dbReference type="InterPro" id="IPR006139">
    <property type="entry name" value="D-isomer_2_OHA_DH_cat_dom"/>
</dbReference>
<dbReference type="Gene3D" id="3.40.50.720">
    <property type="entry name" value="NAD(P)-binding Rossmann-like Domain"/>
    <property type="match status" value="2"/>
</dbReference>
<dbReference type="RefSeq" id="WP_093049376.1">
    <property type="nucleotide sequence ID" value="NZ_FOGT01000004.1"/>
</dbReference>
<keyword evidence="8" id="KW-1185">Reference proteome</keyword>
<dbReference type="STRING" id="1601833.SAMN05518684_104325"/>
<keyword evidence="3" id="KW-0520">NAD</keyword>
<sequence>MMVVTSAKIRRDLRHHLKHTYPDIDFRFHTHMNEANEDLKIADILITYGEDLTDSHIDSARNLKWIMVISAGLDQMPLKAIGKRGITVTSARGIHAVPMGEFALAMMLQTAKQSKALIKNEQSGTWDRSPRLTELHGKTLGILGTGAIGREIARLAKAFNMTVIGLNRSGQQVDSVDRIVTSDQLPLVLKEADFIVSVLPKVKETDQLFTEKEFKQMKEDAILINMGRGNIINETDLLKALKEKEFQHTVLDVFNEEPLPEGHPFWSEKRITVTPHISAITPQYQPRALEIFEHNLKVYRGIKNEYINLVDPQKGY</sequence>
<evidence type="ECO:0000313" key="7">
    <source>
        <dbReference type="EMBL" id="SER86544.1"/>
    </source>
</evidence>
<dbReference type="Proteomes" id="UP000198571">
    <property type="component" value="Unassembled WGS sequence"/>
</dbReference>
<accession>A0A1H9SNS1</accession>
<dbReference type="GO" id="GO:0016616">
    <property type="term" value="F:oxidoreductase activity, acting on the CH-OH group of donors, NAD or NADP as acceptor"/>
    <property type="evidence" value="ECO:0007669"/>
    <property type="project" value="InterPro"/>
</dbReference>
<dbReference type="InterPro" id="IPR029753">
    <property type="entry name" value="D-isomer_DH_CS"/>
</dbReference>
<comment type="similarity">
    <text evidence="1 4">Belongs to the D-isomer specific 2-hydroxyacid dehydrogenase family.</text>
</comment>
<dbReference type="FunFam" id="3.40.50.720:FF:000363">
    <property type="entry name" value="D-isomer specific 2-hydroxyacid dehydrogenase"/>
    <property type="match status" value="1"/>
</dbReference>
<evidence type="ECO:0000256" key="3">
    <source>
        <dbReference type="ARBA" id="ARBA00023027"/>
    </source>
</evidence>
<feature type="domain" description="D-isomer specific 2-hydroxyacid dehydrogenase NAD-binding" evidence="6">
    <location>
        <begin position="104"/>
        <end position="278"/>
    </location>
</feature>
<dbReference type="GO" id="GO:0051287">
    <property type="term" value="F:NAD binding"/>
    <property type="evidence" value="ECO:0007669"/>
    <property type="project" value="InterPro"/>
</dbReference>
<proteinExistence type="inferred from homology"/>
<dbReference type="InterPro" id="IPR006140">
    <property type="entry name" value="D-isomer_DH_NAD-bd"/>
</dbReference>
<dbReference type="Pfam" id="PF00389">
    <property type="entry name" value="2-Hacid_dh"/>
    <property type="match status" value="1"/>
</dbReference>
<evidence type="ECO:0000313" key="8">
    <source>
        <dbReference type="Proteomes" id="UP000198571"/>
    </source>
</evidence>
<dbReference type="PANTHER" id="PTHR43333:SF1">
    <property type="entry name" value="D-ISOMER SPECIFIC 2-HYDROXYACID DEHYDROGENASE NAD-BINDING DOMAIN-CONTAINING PROTEIN"/>
    <property type="match status" value="1"/>
</dbReference>
<protein>
    <submittedName>
        <fullName evidence="7">Phosphoglycerate dehydrogenase</fullName>
    </submittedName>
</protein>
<keyword evidence="2 4" id="KW-0560">Oxidoreductase</keyword>